<reference evidence="2" key="1">
    <citation type="submission" date="2018-01" db="EMBL/GenBank/DDBJ databases">
        <title>An insight into the sialome of Amazonian anophelines.</title>
        <authorList>
            <person name="Ribeiro J.M."/>
            <person name="Scarpassa V."/>
            <person name="Calvo E."/>
        </authorList>
    </citation>
    <scope>NUCLEOTIDE SEQUENCE</scope>
    <source>
        <tissue evidence="2">Salivary glands</tissue>
    </source>
</reference>
<evidence type="ECO:0000256" key="1">
    <source>
        <dbReference type="SAM" id="SignalP"/>
    </source>
</evidence>
<accession>A0A2M4B4U3</accession>
<sequence>MATGAVWLIGTVGTVATLSEVPVSVCNEAVPVPPIGGRTPDGEYSALTLFCPAFSKLMYWLRYCMYDCCTRFCKAAVSCIKAGGPGSVLRAGRVMRCRRPSRSLAESELASCCSSSLSRSRAV</sequence>
<feature type="signal peptide" evidence="1">
    <location>
        <begin position="1"/>
        <end position="17"/>
    </location>
</feature>
<name>A0A2M4B4U3_9DIPT</name>
<protein>
    <submittedName>
        <fullName evidence="2">Putative secreted protein</fullName>
    </submittedName>
</protein>
<proteinExistence type="predicted"/>
<keyword evidence="1" id="KW-0732">Signal</keyword>
<feature type="chain" id="PRO_5014850312" evidence="1">
    <location>
        <begin position="18"/>
        <end position="123"/>
    </location>
</feature>
<organism evidence="2">
    <name type="scientific">Anopheles triannulatus</name>
    <dbReference type="NCBI Taxonomy" id="58253"/>
    <lineage>
        <taxon>Eukaryota</taxon>
        <taxon>Metazoa</taxon>
        <taxon>Ecdysozoa</taxon>
        <taxon>Arthropoda</taxon>
        <taxon>Hexapoda</taxon>
        <taxon>Insecta</taxon>
        <taxon>Pterygota</taxon>
        <taxon>Neoptera</taxon>
        <taxon>Endopterygota</taxon>
        <taxon>Diptera</taxon>
        <taxon>Nematocera</taxon>
        <taxon>Culicoidea</taxon>
        <taxon>Culicidae</taxon>
        <taxon>Anophelinae</taxon>
        <taxon>Anopheles</taxon>
    </lineage>
</organism>
<dbReference type="AlphaFoldDB" id="A0A2M4B4U3"/>
<dbReference type="EMBL" id="GGFK01014690">
    <property type="protein sequence ID" value="MBW48011.1"/>
    <property type="molecule type" value="Transcribed_RNA"/>
</dbReference>
<evidence type="ECO:0000313" key="2">
    <source>
        <dbReference type="EMBL" id="MBW48011.1"/>
    </source>
</evidence>